<dbReference type="EMBL" id="CDMZ01003191">
    <property type="protein sequence ID" value="CEM45446.1"/>
    <property type="molecule type" value="Genomic_DNA"/>
</dbReference>
<reference evidence="3" key="1">
    <citation type="submission" date="2014-11" db="EMBL/GenBank/DDBJ databases">
        <authorList>
            <person name="Otto D Thomas"/>
            <person name="Naeem Raeece"/>
        </authorList>
    </citation>
    <scope>NUCLEOTIDE SEQUENCE</scope>
</reference>
<dbReference type="AlphaFoldDB" id="A0A0G4HMV7"/>
<feature type="compositionally biased region" description="Polar residues" evidence="2">
    <location>
        <begin position="190"/>
        <end position="203"/>
    </location>
</feature>
<evidence type="ECO:0000256" key="2">
    <source>
        <dbReference type="SAM" id="MobiDB-lite"/>
    </source>
</evidence>
<feature type="compositionally biased region" description="Polar residues" evidence="2">
    <location>
        <begin position="155"/>
        <end position="174"/>
    </location>
</feature>
<feature type="region of interest" description="Disordered" evidence="2">
    <location>
        <begin position="94"/>
        <end position="500"/>
    </location>
</feature>
<feature type="compositionally biased region" description="Low complexity" evidence="2">
    <location>
        <begin position="175"/>
        <end position="187"/>
    </location>
</feature>
<feature type="compositionally biased region" description="Polar residues" evidence="2">
    <location>
        <begin position="120"/>
        <end position="134"/>
    </location>
</feature>
<proteinExistence type="predicted"/>
<accession>A0A0G4HMV7</accession>
<gene>
    <name evidence="3" type="ORF">Cvel_7518</name>
</gene>
<keyword evidence="1" id="KW-0175">Coiled coil</keyword>
<feature type="compositionally biased region" description="Low complexity" evidence="2">
    <location>
        <begin position="381"/>
        <end position="392"/>
    </location>
</feature>
<dbReference type="VEuPathDB" id="CryptoDB:Cvel_7518"/>
<feature type="compositionally biased region" description="Polar residues" evidence="2">
    <location>
        <begin position="95"/>
        <end position="112"/>
    </location>
</feature>
<sequence length="500" mass="51574">MSSTASVSPKPDDLQQKIRKLESDKAQLKSDNDRLQSKIDYLYGVIGKKTHSVKVSNQLYVKLLYYVTQHLKKIGEDEVLAQIQKVTFDKAAADTLNSPPLPQNNRSTSPTGSVVFRGSPATTNPSGGMQNALQAFSPEAEKIKKQKRSSKGAPPTTSQIPNPKRGSQGSSSSFAAAAAAAAATTAAPQARSNLTGSNGTTGSKRGAAPPGATRTNSGLPQQRGGAGKQSTTQTGRRSPKDRERAQAGATGKPPISPKDRDREVINSPKSTSSQQTTGSGGRKLSSANQANGRKLSSPKTTNQGTRKLSSPSTGSQANAPRKLSSPKTKGASQAAAAAAAAAPAVSVSVSGGSRRSSGALPGPKMSPPLPRGGPQTPASPPSGHTAAAAATPPSVPPQVPPVMIHHHEVSAAAPTDTDDLPIPSAEPSARLRDRRADDSDSSEYTDSDDDSSDDGYMIQPKGSSHAKAMERLPKLGLSLGASPPVPSSFSLQAPPEYPTD</sequence>
<feature type="compositionally biased region" description="Acidic residues" evidence="2">
    <location>
        <begin position="439"/>
        <end position="453"/>
    </location>
</feature>
<feature type="compositionally biased region" description="Polar residues" evidence="2">
    <location>
        <begin position="297"/>
        <end position="318"/>
    </location>
</feature>
<evidence type="ECO:0000256" key="1">
    <source>
        <dbReference type="SAM" id="Coils"/>
    </source>
</evidence>
<name>A0A0G4HMV7_9ALVE</name>
<protein>
    <submittedName>
        <fullName evidence="3">Uncharacterized protein</fullName>
    </submittedName>
</protein>
<feature type="compositionally biased region" description="Basic and acidic residues" evidence="2">
    <location>
        <begin position="429"/>
        <end position="438"/>
    </location>
</feature>
<organism evidence="3">
    <name type="scientific">Chromera velia CCMP2878</name>
    <dbReference type="NCBI Taxonomy" id="1169474"/>
    <lineage>
        <taxon>Eukaryota</taxon>
        <taxon>Sar</taxon>
        <taxon>Alveolata</taxon>
        <taxon>Colpodellida</taxon>
        <taxon>Chromeraceae</taxon>
        <taxon>Chromera</taxon>
    </lineage>
</organism>
<feature type="compositionally biased region" description="Low complexity" evidence="2">
    <location>
        <begin position="330"/>
        <end position="359"/>
    </location>
</feature>
<evidence type="ECO:0000313" key="3">
    <source>
        <dbReference type="EMBL" id="CEM45446.1"/>
    </source>
</evidence>
<feature type="coiled-coil region" evidence="1">
    <location>
        <begin position="11"/>
        <end position="38"/>
    </location>
</feature>